<dbReference type="SUPFAM" id="SSF103506">
    <property type="entry name" value="Mitochondrial carrier"/>
    <property type="match status" value="1"/>
</dbReference>
<dbReference type="InterPro" id="IPR018247">
    <property type="entry name" value="EF_Hand_1_Ca_BS"/>
</dbReference>
<gene>
    <name evidence="17" type="ORF">B2J93_1487</name>
</gene>
<dbReference type="PANTHER" id="PTHR24089">
    <property type="entry name" value="SOLUTE CARRIER FAMILY 25"/>
    <property type="match status" value="1"/>
</dbReference>
<evidence type="ECO:0000313" key="17">
    <source>
        <dbReference type="EMBL" id="OWP02015.1"/>
    </source>
</evidence>
<feature type="repeat" description="Solcar" evidence="14">
    <location>
        <begin position="509"/>
        <end position="598"/>
    </location>
</feature>
<evidence type="ECO:0000256" key="1">
    <source>
        <dbReference type="ARBA" id="ARBA00002238"/>
    </source>
</evidence>
<dbReference type="EMBL" id="MZNU01000252">
    <property type="protein sequence ID" value="OWP02015.1"/>
    <property type="molecule type" value="Genomic_DNA"/>
</dbReference>
<accession>A0A218Z441</accession>
<evidence type="ECO:0000256" key="10">
    <source>
        <dbReference type="ARBA" id="ARBA00022837"/>
    </source>
</evidence>
<keyword evidence="11" id="KW-1133">Transmembrane helix</keyword>
<reference evidence="17 18" key="1">
    <citation type="submission" date="2017-04" db="EMBL/GenBank/DDBJ databases">
        <title>Draft genome sequence of Marssonina coronaria NL1: causal agent of apple blotch.</title>
        <authorList>
            <person name="Cheng Q."/>
        </authorList>
    </citation>
    <scope>NUCLEOTIDE SEQUENCE [LARGE SCALE GENOMIC DNA]</scope>
    <source>
        <strain evidence="17 18">NL1</strain>
    </source>
</reference>
<evidence type="ECO:0000256" key="15">
    <source>
        <dbReference type="SAM" id="MobiDB-lite"/>
    </source>
</evidence>
<dbReference type="FunFam" id="1.50.40.10:FF:000016">
    <property type="entry name" value="Solute carrier family 25 member 23"/>
    <property type="match status" value="1"/>
</dbReference>
<evidence type="ECO:0000256" key="14">
    <source>
        <dbReference type="PROSITE-ProRule" id="PRU00282"/>
    </source>
</evidence>
<feature type="domain" description="EF-hand" evidence="16">
    <location>
        <begin position="116"/>
        <end position="151"/>
    </location>
</feature>
<proteinExistence type="inferred from homology"/>
<keyword evidence="18" id="KW-1185">Reference proteome</keyword>
<keyword evidence="12" id="KW-0496">Mitochondrion</keyword>
<dbReference type="Proteomes" id="UP000242519">
    <property type="component" value="Unassembled WGS sequence"/>
</dbReference>
<dbReference type="Gene3D" id="1.10.238.10">
    <property type="entry name" value="EF-hand"/>
    <property type="match status" value="1"/>
</dbReference>
<name>A0A218Z441_9HELO</name>
<evidence type="ECO:0000256" key="4">
    <source>
        <dbReference type="ARBA" id="ARBA00021935"/>
    </source>
</evidence>
<dbReference type="SUPFAM" id="SSF47473">
    <property type="entry name" value="EF-hand"/>
    <property type="match status" value="1"/>
</dbReference>
<keyword evidence="10" id="KW-0106">Calcium</keyword>
<evidence type="ECO:0000256" key="7">
    <source>
        <dbReference type="ARBA" id="ARBA00022723"/>
    </source>
</evidence>
<keyword evidence="6 14" id="KW-0812">Transmembrane</keyword>
<dbReference type="InterPro" id="IPR023395">
    <property type="entry name" value="MCP_dom_sf"/>
</dbReference>
<evidence type="ECO:0000256" key="5">
    <source>
        <dbReference type="ARBA" id="ARBA00022448"/>
    </source>
</evidence>
<dbReference type="AlphaFoldDB" id="A0A218Z441"/>
<keyword evidence="13 14" id="KW-0472">Membrane</keyword>
<dbReference type="InterPro" id="IPR018108">
    <property type="entry name" value="MCP_transmembrane"/>
</dbReference>
<evidence type="ECO:0000256" key="6">
    <source>
        <dbReference type="ARBA" id="ARBA00022692"/>
    </source>
</evidence>
<dbReference type="PROSITE" id="PS50920">
    <property type="entry name" value="SOLCAR"/>
    <property type="match status" value="3"/>
</dbReference>
<evidence type="ECO:0000259" key="16">
    <source>
        <dbReference type="PROSITE" id="PS50222"/>
    </source>
</evidence>
<evidence type="ECO:0000256" key="3">
    <source>
        <dbReference type="ARBA" id="ARBA00006375"/>
    </source>
</evidence>
<evidence type="ECO:0000256" key="11">
    <source>
        <dbReference type="ARBA" id="ARBA00022989"/>
    </source>
</evidence>
<dbReference type="PROSITE" id="PS00018">
    <property type="entry name" value="EF_HAND_1"/>
    <property type="match status" value="2"/>
</dbReference>
<dbReference type="STRING" id="503106.A0A218Z441"/>
<evidence type="ECO:0000313" key="18">
    <source>
        <dbReference type="Proteomes" id="UP000242519"/>
    </source>
</evidence>
<evidence type="ECO:0000256" key="9">
    <source>
        <dbReference type="ARBA" id="ARBA00022792"/>
    </source>
</evidence>
<feature type="repeat" description="Solcar" evidence="14">
    <location>
        <begin position="285"/>
        <end position="389"/>
    </location>
</feature>
<evidence type="ECO:0000256" key="12">
    <source>
        <dbReference type="ARBA" id="ARBA00023128"/>
    </source>
</evidence>
<protein>
    <recommendedName>
        <fullName evidence="4">Mitochondrial thiamine pyrophosphate carrier 1</fullName>
    </recommendedName>
</protein>
<feature type="domain" description="EF-hand" evidence="16">
    <location>
        <begin position="49"/>
        <end position="79"/>
    </location>
</feature>
<dbReference type="PRINTS" id="PR00926">
    <property type="entry name" value="MITOCARRIER"/>
</dbReference>
<organism evidence="17 18">
    <name type="scientific">Diplocarpon coronariae</name>
    <dbReference type="NCBI Taxonomy" id="2795749"/>
    <lineage>
        <taxon>Eukaryota</taxon>
        <taxon>Fungi</taxon>
        <taxon>Dikarya</taxon>
        <taxon>Ascomycota</taxon>
        <taxon>Pezizomycotina</taxon>
        <taxon>Leotiomycetes</taxon>
        <taxon>Helotiales</taxon>
        <taxon>Drepanopezizaceae</taxon>
        <taxon>Diplocarpon</taxon>
    </lineage>
</organism>
<comment type="similarity">
    <text evidence="3">Belongs to the mitochondrial carrier (TC 2.A.29) family.</text>
</comment>
<keyword evidence="5" id="KW-0813">Transport</keyword>
<dbReference type="Pfam" id="PF13499">
    <property type="entry name" value="EF-hand_7"/>
    <property type="match status" value="2"/>
</dbReference>
<comment type="function">
    <text evidence="1">Mitochondrial transporter that mediates uptake of thiamine pyrophosphate (ThPP) into mitochondria.</text>
</comment>
<dbReference type="GO" id="GO:0005509">
    <property type="term" value="F:calcium ion binding"/>
    <property type="evidence" value="ECO:0007669"/>
    <property type="project" value="InterPro"/>
</dbReference>
<keyword evidence="7" id="KW-0479">Metal-binding</keyword>
<comment type="subcellular location">
    <subcellularLocation>
        <location evidence="2">Mitochondrion inner membrane</location>
        <topology evidence="2">Multi-pass membrane protein</topology>
    </subcellularLocation>
</comment>
<dbReference type="Gene3D" id="1.50.40.10">
    <property type="entry name" value="Mitochondrial carrier domain"/>
    <property type="match status" value="1"/>
</dbReference>
<keyword evidence="9" id="KW-0999">Mitochondrion inner membrane</keyword>
<comment type="caution">
    <text evidence="17">The sequence shown here is derived from an EMBL/GenBank/DDBJ whole genome shotgun (WGS) entry which is preliminary data.</text>
</comment>
<dbReference type="FunCoup" id="A0A218Z441">
    <property type="interactions" value="3"/>
</dbReference>
<evidence type="ECO:0000256" key="2">
    <source>
        <dbReference type="ARBA" id="ARBA00004448"/>
    </source>
</evidence>
<dbReference type="Pfam" id="PF00153">
    <property type="entry name" value="Mito_carr"/>
    <property type="match status" value="3"/>
</dbReference>
<sequence length="602" mass="66152">MDRELLETQNSRDARIEKLWRKLDPQHKGELDLNGLKKGLNRIDHPLKNANDMLKDVIRAMDKDGDKVIQYEEFRTFIERTEKELRKLFHSIDRDQDGRLDKGELRNAFRKAGLSVPNSKLDQFFSEVDENHDGYITFDEWRNFLLFLPINTNPGLKAVMSYYSSAVTINSEGDTSISEETLEGLGMERPSRFSFLSILFGAIIRIAEPPRTSRSDAFPPRSASEPPREATVPAPSLAQTNQTAIADNAQAAETIPTLLLCTVEEESSLSEDFEPAKKILLTDILPDPGYFAAGAVAGVVSRTTTAPLDRLKVYLIANIGPARNSIDAVKKGDAVGVAKTVGRPLIDAIKELWKAGGMRSLFAGNGLNVIKVMPESAIKFGSYEFAKRVLAHMEGHDDPKHINPYSKFAAGGVGGLISQLFVYPIDTLKFRMQCETVSGGLHGNALIIATAKKMYKQGAIKSSYRGLTMGLLGMFPYSAIDLGTFEYLKGRLAQHNARMLGCHEEDALPGSFATGCIGAFSGAFGASIVYPINLLRTRLQAQGTILHPATYTGIVDVTRKTVQKEGVKGLFKGITPNLLKVVPAVSITYVVYENGKKALHLK</sequence>
<feature type="domain" description="EF-hand" evidence="16">
    <location>
        <begin position="80"/>
        <end position="115"/>
    </location>
</feature>
<keyword evidence="8" id="KW-0677">Repeat</keyword>
<dbReference type="InterPro" id="IPR011992">
    <property type="entry name" value="EF-hand-dom_pair"/>
</dbReference>
<dbReference type="InterPro" id="IPR002067">
    <property type="entry name" value="MCP"/>
</dbReference>
<dbReference type="GO" id="GO:0055085">
    <property type="term" value="P:transmembrane transport"/>
    <property type="evidence" value="ECO:0007669"/>
    <property type="project" value="InterPro"/>
</dbReference>
<dbReference type="CDD" id="cd00051">
    <property type="entry name" value="EFh"/>
    <property type="match status" value="1"/>
</dbReference>
<evidence type="ECO:0000256" key="13">
    <source>
        <dbReference type="ARBA" id="ARBA00023136"/>
    </source>
</evidence>
<feature type="region of interest" description="Disordered" evidence="15">
    <location>
        <begin position="211"/>
        <end position="236"/>
    </location>
</feature>
<dbReference type="CDD" id="cd15898">
    <property type="entry name" value="EFh_PI-PLC"/>
    <property type="match status" value="1"/>
</dbReference>
<dbReference type="GO" id="GO:0005743">
    <property type="term" value="C:mitochondrial inner membrane"/>
    <property type="evidence" value="ECO:0007669"/>
    <property type="project" value="UniProtKB-SubCell"/>
</dbReference>
<dbReference type="PROSITE" id="PS50222">
    <property type="entry name" value="EF_HAND_2"/>
    <property type="match status" value="3"/>
</dbReference>
<dbReference type="OrthoDB" id="270584at2759"/>
<dbReference type="InParanoid" id="A0A218Z441"/>
<evidence type="ECO:0000256" key="8">
    <source>
        <dbReference type="ARBA" id="ARBA00022737"/>
    </source>
</evidence>
<dbReference type="InterPro" id="IPR002048">
    <property type="entry name" value="EF_hand_dom"/>
</dbReference>
<dbReference type="SMART" id="SM00054">
    <property type="entry name" value="EFh"/>
    <property type="match status" value="4"/>
</dbReference>
<feature type="repeat" description="Solcar" evidence="14">
    <location>
        <begin position="402"/>
        <end position="491"/>
    </location>
</feature>